<dbReference type="Proteomes" id="UP000051324">
    <property type="component" value="Unassembled WGS sequence"/>
</dbReference>
<dbReference type="STRING" id="1423724.FC32_GL001408"/>
<accession>A0A0R1TRV5</accession>
<sequence length="151" mass="17242">MLGVIVIGAFSLLYQRYRRKKALLVVQAASKKITDEALAYCLQELGMDFSDVPNSHVISDVWGKGVMAFEYQIKVKDLNRNSLKSLEMAINDKLSYFAQQKELVGYLEKGPIFVVSDIWLQEDILHIDISHLVNQATVSYLKDMRTLEKNN</sequence>
<comment type="caution">
    <text evidence="1">The sequence shown here is derived from an EMBL/GenBank/DDBJ whole genome shotgun (WGS) entry which is preliminary data.</text>
</comment>
<evidence type="ECO:0000313" key="1">
    <source>
        <dbReference type="EMBL" id="KRL84128.1"/>
    </source>
</evidence>
<keyword evidence="2" id="KW-1185">Reference proteome</keyword>
<evidence type="ECO:0000313" key="2">
    <source>
        <dbReference type="Proteomes" id="UP000051324"/>
    </source>
</evidence>
<gene>
    <name evidence="1" type="ORF">FC32_GL001408</name>
</gene>
<proteinExistence type="predicted"/>
<name>A0A0R1TRV5_9LACO</name>
<protein>
    <submittedName>
        <fullName evidence="1">Uncharacterized protein</fullName>
    </submittedName>
</protein>
<dbReference type="AlphaFoldDB" id="A0A0R1TRV5"/>
<reference evidence="1 2" key="1">
    <citation type="journal article" date="2015" name="Genome Announc.">
        <title>Expanding the biotechnology potential of lactobacilli through comparative genomics of 213 strains and associated genera.</title>
        <authorList>
            <person name="Sun Z."/>
            <person name="Harris H.M."/>
            <person name="McCann A."/>
            <person name="Guo C."/>
            <person name="Argimon S."/>
            <person name="Zhang W."/>
            <person name="Yang X."/>
            <person name="Jeffery I.B."/>
            <person name="Cooney J.C."/>
            <person name="Kagawa T.F."/>
            <person name="Liu W."/>
            <person name="Song Y."/>
            <person name="Salvetti E."/>
            <person name="Wrobel A."/>
            <person name="Rasinkangas P."/>
            <person name="Parkhill J."/>
            <person name="Rea M.C."/>
            <person name="O'Sullivan O."/>
            <person name="Ritari J."/>
            <person name="Douillard F.P."/>
            <person name="Paul Ross R."/>
            <person name="Yang R."/>
            <person name="Briner A.E."/>
            <person name="Felis G.E."/>
            <person name="de Vos W.M."/>
            <person name="Barrangou R."/>
            <person name="Klaenhammer T.R."/>
            <person name="Caufield P.W."/>
            <person name="Cui Y."/>
            <person name="Zhang H."/>
            <person name="O'Toole P.W."/>
        </authorList>
    </citation>
    <scope>NUCLEOTIDE SEQUENCE [LARGE SCALE GENOMIC DNA]</scope>
    <source>
        <strain evidence="1 2">DSM 16634</strain>
    </source>
</reference>
<dbReference type="EMBL" id="AZFT01000053">
    <property type="protein sequence ID" value="KRL84128.1"/>
    <property type="molecule type" value="Genomic_DNA"/>
</dbReference>
<dbReference type="eggNOG" id="ENOG502ZQCN">
    <property type="taxonomic scope" value="Bacteria"/>
</dbReference>
<organism evidence="1 2">
    <name type="scientific">Ligilactobacillus apodemi DSM 16634 = JCM 16172</name>
    <dbReference type="NCBI Taxonomy" id="1423724"/>
    <lineage>
        <taxon>Bacteria</taxon>
        <taxon>Bacillati</taxon>
        <taxon>Bacillota</taxon>
        <taxon>Bacilli</taxon>
        <taxon>Lactobacillales</taxon>
        <taxon>Lactobacillaceae</taxon>
        <taxon>Ligilactobacillus</taxon>
    </lineage>
</organism>
<dbReference type="PATRIC" id="fig|1423724.4.peg.1471"/>